<proteinExistence type="predicted"/>
<feature type="region of interest" description="Disordered" evidence="1">
    <location>
        <begin position="57"/>
        <end position="151"/>
    </location>
</feature>
<dbReference type="Proteomes" id="UP000315522">
    <property type="component" value="Unassembled WGS sequence"/>
</dbReference>
<feature type="compositionally biased region" description="Basic residues" evidence="1">
    <location>
        <begin position="142"/>
        <end position="151"/>
    </location>
</feature>
<evidence type="ECO:0000313" key="3">
    <source>
        <dbReference type="Proteomes" id="UP000315522"/>
    </source>
</evidence>
<keyword evidence="3" id="KW-1185">Reference proteome</keyword>
<name>A0A559MIG6_9HELO</name>
<reference evidence="2 3" key="1">
    <citation type="submission" date="2018-05" db="EMBL/GenBank/DDBJ databases">
        <title>Genome sequencing and assembly of the regulated plant pathogen Lachnellula willkommii and related sister species for the development of diagnostic species identification markers.</title>
        <authorList>
            <person name="Giroux E."/>
            <person name="Bilodeau G."/>
        </authorList>
    </citation>
    <scope>NUCLEOTIDE SEQUENCE [LARGE SCALE GENOMIC DNA]</scope>
    <source>
        <strain evidence="2 3">CBS 172.35</strain>
    </source>
</reference>
<gene>
    <name evidence="2" type="ORF">LAWI1_G002077</name>
</gene>
<sequence length="151" mass="16198">MSWKHEEPLEEEAADSPIPVSETTLRNAQPPVNHKAANGLFAPLFGPLPPIKSNYREASAVMTTSQQGPPADIDLAGLENSDAKHPPSTPNSPRPRTGKRVLSPTKGQVLRPSRRKQSQKDGQPQLVASASLGPVHPSKVSKAARKIKPGR</sequence>
<protein>
    <submittedName>
        <fullName evidence="2">Uncharacterized protein</fullName>
    </submittedName>
</protein>
<organism evidence="2 3">
    <name type="scientific">Lachnellula willkommii</name>
    <dbReference type="NCBI Taxonomy" id="215461"/>
    <lineage>
        <taxon>Eukaryota</taxon>
        <taxon>Fungi</taxon>
        <taxon>Dikarya</taxon>
        <taxon>Ascomycota</taxon>
        <taxon>Pezizomycotina</taxon>
        <taxon>Leotiomycetes</taxon>
        <taxon>Helotiales</taxon>
        <taxon>Lachnaceae</taxon>
        <taxon>Lachnellula</taxon>
    </lineage>
</organism>
<feature type="region of interest" description="Disordered" evidence="1">
    <location>
        <begin position="1"/>
        <end position="37"/>
    </location>
</feature>
<dbReference type="EMBL" id="QGML01000255">
    <property type="protein sequence ID" value="TVY92751.1"/>
    <property type="molecule type" value="Genomic_DNA"/>
</dbReference>
<evidence type="ECO:0000256" key="1">
    <source>
        <dbReference type="SAM" id="MobiDB-lite"/>
    </source>
</evidence>
<comment type="caution">
    <text evidence="2">The sequence shown here is derived from an EMBL/GenBank/DDBJ whole genome shotgun (WGS) entry which is preliminary data.</text>
</comment>
<dbReference type="AlphaFoldDB" id="A0A559MIG6"/>
<evidence type="ECO:0000313" key="2">
    <source>
        <dbReference type="EMBL" id="TVY92751.1"/>
    </source>
</evidence>
<accession>A0A559MIG6</accession>